<keyword evidence="7" id="KW-0479">Metal-binding</keyword>
<keyword evidence="14 18" id="KW-0472">Membrane</keyword>
<organism evidence="20 21">
    <name type="scientific">Leptonychotes weddellii</name>
    <name type="common">Weddell seal</name>
    <name type="synonym">Otaria weddellii</name>
    <dbReference type="NCBI Taxonomy" id="9713"/>
    <lineage>
        <taxon>Eukaryota</taxon>
        <taxon>Metazoa</taxon>
        <taxon>Chordata</taxon>
        <taxon>Craniata</taxon>
        <taxon>Vertebrata</taxon>
        <taxon>Euteleostomi</taxon>
        <taxon>Mammalia</taxon>
        <taxon>Eutheria</taxon>
        <taxon>Laurasiatheria</taxon>
        <taxon>Carnivora</taxon>
        <taxon>Caniformia</taxon>
        <taxon>Pinnipedia</taxon>
        <taxon>Phocidae</taxon>
        <taxon>Monachinae</taxon>
        <taxon>Lobodontini</taxon>
        <taxon>Leptonychotes</taxon>
    </lineage>
</organism>
<dbReference type="FunFam" id="3.40.50.1000:FF:000001">
    <property type="entry name" value="Phospholipid-transporting ATPase IC"/>
    <property type="match status" value="1"/>
</dbReference>
<keyword evidence="9" id="KW-0256">Endoplasmic reticulum</keyword>
<comment type="cofactor">
    <cofactor evidence="1">
        <name>Mg(2+)</name>
        <dbReference type="ChEBI" id="CHEBI:18420"/>
    </cofactor>
</comment>
<dbReference type="RefSeq" id="XP_030876010.1">
    <property type="nucleotide sequence ID" value="XM_031020150.1"/>
</dbReference>
<keyword evidence="13 18" id="KW-1133">Transmembrane helix</keyword>
<reference evidence="21" key="1">
    <citation type="submission" date="2025-08" db="UniProtKB">
        <authorList>
            <consortium name="RefSeq"/>
        </authorList>
    </citation>
    <scope>IDENTIFICATION</scope>
    <source>
        <tissue evidence="21">Liver</tissue>
    </source>
</reference>
<feature type="non-terminal residue" evidence="21">
    <location>
        <position position="1"/>
    </location>
</feature>
<dbReference type="InterPro" id="IPR023299">
    <property type="entry name" value="ATPase_P-typ_cyto_dom_N"/>
</dbReference>
<dbReference type="SUPFAM" id="SSF56784">
    <property type="entry name" value="HAD-like"/>
    <property type="match status" value="1"/>
</dbReference>
<evidence type="ECO:0000313" key="21">
    <source>
        <dbReference type="RefSeq" id="XP_030876010.1"/>
    </source>
</evidence>
<feature type="region of interest" description="Disordered" evidence="17">
    <location>
        <begin position="212"/>
        <end position="242"/>
    </location>
</feature>
<feature type="compositionally biased region" description="Low complexity" evidence="17">
    <location>
        <begin position="759"/>
        <end position="769"/>
    </location>
</feature>
<feature type="region of interest" description="Disordered" evidence="17">
    <location>
        <begin position="412"/>
        <end position="462"/>
    </location>
</feature>
<comment type="catalytic activity">
    <reaction evidence="15">
        <text>ATP + H2O + phospholipidSide 1 = ADP + phosphate + phospholipidSide 2.</text>
        <dbReference type="EC" id="7.6.2.1"/>
    </reaction>
</comment>
<dbReference type="Gene3D" id="1.20.1110.10">
    <property type="entry name" value="Calcium-transporting ATPase, transmembrane domain"/>
    <property type="match status" value="1"/>
</dbReference>
<dbReference type="Pfam" id="PF13246">
    <property type="entry name" value="Cation_ATPase"/>
    <property type="match status" value="1"/>
</dbReference>
<feature type="transmembrane region" description="Helical" evidence="18">
    <location>
        <begin position="104"/>
        <end position="131"/>
    </location>
</feature>
<evidence type="ECO:0000256" key="16">
    <source>
        <dbReference type="ARBA" id="ARBA00050913"/>
    </source>
</evidence>
<dbReference type="GO" id="GO:0046872">
    <property type="term" value="F:metal ion binding"/>
    <property type="evidence" value="ECO:0007669"/>
    <property type="project" value="UniProtKB-KW"/>
</dbReference>
<keyword evidence="20" id="KW-1185">Reference proteome</keyword>
<dbReference type="SUPFAM" id="SSF81665">
    <property type="entry name" value="Calcium ATPase, transmembrane domain M"/>
    <property type="match status" value="1"/>
</dbReference>
<dbReference type="Gene3D" id="3.40.1110.10">
    <property type="entry name" value="Calcium-transporting ATPase, cytoplasmic domain N"/>
    <property type="match status" value="2"/>
</dbReference>
<evidence type="ECO:0000256" key="18">
    <source>
        <dbReference type="SAM" id="Phobius"/>
    </source>
</evidence>
<keyword evidence="10" id="KW-0067">ATP-binding</keyword>
<dbReference type="KEGG" id="lww:102734031"/>
<evidence type="ECO:0000256" key="6">
    <source>
        <dbReference type="ARBA" id="ARBA00022692"/>
    </source>
</evidence>
<dbReference type="InterPro" id="IPR036412">
    <property type="entry name" value="HAD-like_sf"/>
</dbReference>
<evidence type="ECO:0000256" key="17">
    <source>
        <dbReference type="SAM" id="MobiDB-lite"/>
    </source>
</evidence>
<evidence type="ECO:0000256" key="10">
    <source>
        <dbReference type="ARBA" id="ARBA00022840"/>
    </source>
</evidence>
<dbReference type="EC" id="7.6.2.1" evidence="5"/>
<evidence type="ECO:0000256" key="2">
    <source>
        <dbReference type="ARBA" id="ARBA00004127"/>
    </source>
</evidence>
<dbReference type="FunFam" id="1.20.1110.10:FF:000006">
    <property type="entry name" value="Phospholipid-transporting ATPase"/>
    <property type="match status" value="1"/>
</dbReference>
<dbReference type="InterPro" id="IPR032630">
    <property type="entry name" value="P_typ_ATPase_c"/>
</dbReference>
<dbReference type="InterPro" id="IPR023298">
    <property type="entry name" value="ATPase_P-typ_TM_dom_sf"/>
</dbReference>
<keyword evidence="12" id="KW-1278">Translocase</keyword>
<feature type="transmembrane region" description="Helical" evidence="18">
    <location>
        <begin position="677"/>
        <end position="696"/>
    </location>
</feature>
<protein>
    <recommendedName>
        <fullName evidence="5">P-type phospholipid transporter</fullName>
        <ecNumber evidence="5">7.6.2.1</ecNumber>
    </recommendedName>
</protein>
<evidence type="ECO:0000313" key="20">
    <source>
        <dbReference type="Proteomes" id="UP000245341"/>
    </source>
</evidence>
<dbReference type="InterPro" id="IPR023214">
    <property type="entry name" value="HAD_sf"/>
</dbReference>
<dbReference type="SUPFAM" id="SSF81660">
    <property type="entry name" value="Metal cation-transporting ATPase, ATP-binding domain N"/>
    <property type="match status" value="1"/>
</dbReference>
<dbReference type="PROSITE" id="PS00154">
    <property type="entry name" value="ATPASE_E1_E2"/>
    <property type="match status" value="1"/>
</dbReference>
<sequence length="802" mass="88280">EHPNKEHVGLSKENLLLRGCTIRNTEAVVGIVVYAGHETKAMLNNSGPRYKRSKLERRANTDVLWCVLLLVVMCLTGALGHGIWLSRYENIMFFNIPEPDGHVISPVLAGFYMFWTMIILLQVLIPISLYVSIEIVKLGQIYFIQSDVDFYNEKMDSTVQCRALNITEDLGQIQYLFSDKTGTLTENKMVFRRCSVAGFDYCHEENAKRLESYQEAVSEDEDSTDTPSDSLSNMAKPRAPSCRTVHNGPLGSKSSNHLAGNCLALGSGEGASEVPHSRQAAFSSPIETDVVPDTRLLDKFSQITPQLFTALDETTPDPPLETLYIIDFFIALAICNTVVVSAPNQPRQKIGLSSLSGMPIKSLEEIKNLFQRWSVRRSSSPSLASGKEPPPGVPNAFVSRLSLFSRMRLASPVEEEASHTSESLQGSSNSACPTETGQQNRDPGLPEGEVTPSPGQPSASTLCYEAESPDEAALVYAARAYQCTLRSRTPEQVVVDFGALGPLTFQLLHILPFDSVRKRMSVVVRHPLSNQVVVYTKGADSAIMELLSAASPDGASLEKQQMIIREKTQKHLDDYARRGLRTLCIAKKFFNVPSIHISLVKAGCMAVLNFKGTRKCSPSRCLQWNEIRISTWIHMLVIAGSILSYFFFALVFGAMCVTCNPPSNPYWIMQEHILDPVFYLVCVLTTCIALLPRFTYRALQGSLFPAPVQRAQHLDRLTAEERTDALKKWRGAGTAGRAPWKYAERPAAESERRGPSGPPTALTAASAPSRAVEQGSSSVRETALDSDFSETKASGTARPSEG</sequence>
<dbReference type="GeneID" id="102734031"/>
<evidence type="ECO:0000256" key="13">
    <source>
        <dbReference type="ARBA" id="ARBA00022989"/>
    </source>
</evidence>
<proteinExistence type="inferred from homology"/>
<evidence type="ECO:0000256" key="4">
    <source>
        <dbReference type="ARBA" id="ARBA00008109"/>
    </source>
</evidence>
<dbReference type="PANTHER" id="PTHR24092">
    <property type="entry name" value="PROBABLE PHOSPHOLIPID-TRANSPORTING ATPASE"/>
    <property type="match status" value="1"/>
</dbReference>
<keyword evidence="8" id="KW-0547">Nucleotide-binding</keyword>
<dbReference type="FunFam" id="3.40.1110.10:FF:000009">
    <property type="entry name" value="Phospholipid-transporting ATPase"/>
    <property type="match status" value="1"/>
</dbReference>
<dbReference type="GO" id="GO:0140326">
    <property type="term" value="F:ATPase-coupled intramembrane lipid transporter activity"/>
    <property type="evidence" value="ECO:0007669"/>
    <property type="project" value="UniProtKB-EC"/>
</dbReference>
<evidence type="ECO:0000256" key="1">
    <source>
        <dbReference type="ARBA" id="ARBA00001946"/>
    </source>
</evidence>
<evidence type="ECO:0000256" key="14">
    <source>
        <dbReference type="ARBA" id="ARBA00023136"/>
    </source>
</evidence>
<evidence type="ECO:0000256" key="5">
    <source>
        <dbReference type="ARBA" id="ARBA00012189"/>
    </source>
</evidence>
<gene>
    <name evidence="21" type="primary">LOC102734031</name>
</gene>
<feature type="transmembrane region" description="Helical" evidence="18">
    <location>
        <begin position="632"/>
        <end position="657"/>
    </location>
</feature>
<dbReference type="Gene3D" id="3.40.50.1000">
    <property type="entry name" value="HAD superfamily/HAD-like"/>
    <property type="match status" value="1"/>
</dbReference>
<dbReference type="Proteomes" id="UP000245341">
    <property type="component" value="Unplaced"/>
</dbReference>
<evidence type="ECO:0000259" key="19">
    <source>
        <dbReference type="Pfam" id="PF16212"/>
    </source>
</evidence>
<evidence type="ECO:0000256" key="3">
    <source>
        <dbReference type="ARBA" id="ARBA00004586"/>
    </source>
</evidence>
<feature type="compositionally biased region" description="Basic and acidic residues" evidence="17">
    <location>
        <begin position="742"/>
        <end position="754"/>
    </location>
</feature>
<feature type="domain" description="P-type ATPase C-terminal" evidence="19">
    <location>
        <begin position="626"/>
        <end position="705"/>
    </location>
</feature>
<accession>A0A7F8Q417</accession>
<evidence type="ECO:0000256" key="9">
    <source>
        <dbReference type="ARBA" id="ARBA00022824"/>
    </source>
</evidence>
<evidence type="ECO:0000256" key="7">
    <source>
        <dbReference type="ARBA" id="ARBA00022723"/>
    </source>
</evidence>
<dbReference type="GO" id="GO:0005789">
    <property type="term" value="C:endoplasmic reticulum membrane"/>
    <property type="evidence" value="ECO:0007669"/>
    <property type="project" value="UniProtKB-SubCell"/>
</dbReference>
<dbReference type="AlphaFoldDB" id="A0A7F8Q417"/>
<name>A0A7F8Q417_LEPWE</name>
<feature type="transmembrane region" description="Helical" evidence="18">
    <location>
        <begin position="63"/>
        <end position="84"/>
    </location>
</feature>
<comment type="catalytic activity">
    <reaction evidence="16">
        <text>a beta-D-glucosyl-(1&lt;-&gt;1')-N-acylsphing-4-enine(out) + ATP + H2O = a beta-D-glucosyl-(1&lt;-&gt;1')-N-acylsphing-4-enine(in) + ADP + phosphate + H(+)</text>
        <dbReference type="Rhea" id="RHEA:66036"/>
        <dbReference type="ChEBI" id="CHEBI:15377"/>
        <dbReference type="ChEBI" id="CHEBI:15378"/>
        <dbReference type="ChEBI" id="CHEBI:22801"/>
        <dbReference type="ChEBI" id="CHEBI:30616"/>
        <dbReference type="ChEBI" id="CHEBI:43474"/>
        <dbReference type="ChEBI" id="CHEBI:456216"/>
    </reaction>
    <physiologicalReaction direction="left-to-right" evidence="16">
        <dbReference type="Rhea" id="RHEA:66037"/>
    </physiologicalReaction>
</comment>
<evidence type="ECO:0000256" key="15">
    <source>
        <dbReference type="ARBA" id="ARBA00034036"/>
    </source>
</evidence>
<keyword evidence="6 18" id="KW-0812">Transmembrane</keyword>
<dbReference type="PANTHER" id="PTHR24092:SF84">
    <property type="entry name" value="PHOSPHOLIPID-TRANSPORTING ATPASE VD"/>
    <property type="match status" value="1"/>
</dbReference>
<evidence type="ECO:0000256" key="12">
    <source>
        <dbReference type="ARBA" id="ARBA00022967"/>
    </source>
</evidence>
<dbReference type="GO" id="GO:0045332">
    <property type="term" value="P:phospholipid translocation"/>
    <property type="evidence" value="ECO:0007669"/>
    <property type="project" value="TreeGrafter"/>
</dbReference>
<comment type="similarity">
    <text evidence="4">Belongs to the cation transport ATPase (P-type) (TC 3.A.3) family. Type IV subfamily.</text>
</comment>
<evidence type="ECO:0000256" key="11">
    <source>
        <dbReference type="ARBA" id="ARBA00022842"/>
    </source>
</evidence>
<feature type="compositionally biased region" description="Polar residues" evidence="17">
    <location>
        <begin position="420"/>
        <end position="441"/>
    </location>
</feature>
<dbReference type="GO" id="GO:0005524">
    <property type="term" value="F:ATP binding"/>
    <property type="evidence" value="ECO:0007669"/>
    <property type="project" value="UniProtKB-KW"/>
</dbReference>
<dbReference type="OrthoDB" id="377733at2759"/>
<evidence type="ECO:0000256" key="8">
    <source>
        <dbReference type="ARBA" id="ARBA00022741"/>
    </source>
</evidence>
<dbReference type="Pfam" id="PF16212">
    <property type="entry name" value="PhoLip_ATPase_C"/>
    <property type="match status" value="1"/>
</dbReference>
<comment type="subcellular location">
    <subcellularLocation>
        <location evidence="2">Endomembrane system</location>
        <topology evidence="2">Multi-pass membrane protein</topology>
    </subcellularLocation>
    <subcellularLocation>
        <location evidence="3">Endoplasmic reticulum membrane</location>
    </subcellularLocation>
</comment>
<feature type="region of interest" description="Disordered" evidence="17">
    <location>
        <begin position="737"/>
        <end position="802"/>
    </location>
</feature>
<dbReference type="GO" id="GO:0005886">
    <property type="term" value="C:plasma membrane"/>
    <property type="evidence" value="ECO:0007669"/>
    <property type="project" value="TreeGrafter"/>
</dbReference>
<keyword evidence="11" id="KW-0460">Magnesium</keyword>
<dbReference type="InterPro" id="IPR018303">
    <property type="entry name" value="ATPase_P-typ_P_site"/>
</dbReference>